<dbReference type="VEuPathDB" id="TriTrypDB:TcIL3000_0_27670"/>
<dbReference type="AlphaFoldDB" id="F9W3U8"/>
<sequence length="251" mass="28914">MPKKKPRRFLSWQSLAHTHPRRCFSSQIFSQAESRMVRVTQRSSRQKFPCTHSHWSSVWTQTWCRYWQSCITMFSRAFALDGVARRMYSRVFSWGSYRAGSLRNAAGLAVGRVVEPNWKLHSSAKKSASGTSSQNQHPTSSTSLIREDDFNASGCLGGTLQSKRRALRLCGFWCWRCCFRCCWCPGPPRHFRRRHPSRGGRWRGGTNGVVGTSTAVSRAFRRRNRGSFSIWVCSCRFAESRNVVILRQAKY</sequence>
<evidence type="ECO:0000313" key="2">
    <source>
        <dbReference type="Proteomes" id="UP000000702"/>
    </source>
</evidence>
<reference evidence="2" key="1">
    <citation type="submission" date="2011-07" db="EMBL/GenBank/DDBJ databases">
        <title>Divergent evolution of antigenic variation in African trypanosomes.</title>
        <authorList>
            <person name="Jackson A.P."/>
            <person name="Berry A."/>
            <person name="Allison H.C."/>
            <person name="Burton P."/>
            <person name="Anderson J."/>
            <person name="Aslett M."/>
            <person name="Brown R."/>
            <person name="Corton N."/>
            <person name="Harris D."/>
            <person name="Hauser H."/>
            <person name="Gamble J."/>
            <person name="Gilderthorp R."/>
            <person name="McQuillan J."/>
            <person name="Quail M.A."/>
            <person name="Sanders M."/>
            <person name="Van Tonder A."/>
            <person name="Ginger M.L."/>
            <person name="Donelson J.E."/>
            <person name="Field M.C."/>
            <person name="Barry J.D."/>
            <person name="Berriman M."/>
            <person name="Hertz-Fowler C."/>
        </authorList>
    </citation>
    <scope>NUCLEOTIDE SEQUENCE [LARGE SCALE GENOMIC DNA]</scope>
    <source>
        <strain evidence="2">IL3000</strain>
    </source>
</reference>
<gene>
    <name evidence="1" type="ORF">TCIL3000_0_27670</name>
</gene>
<keyword evidence="2" id="KW-1185">Reference proteome</keyword>
<dbReference type="EMBL" id="CAEQ01000477">
    <property type="protein sequence ID" value="CCD11824.1"/>
    <property type="molecule type" value="Genomic_DNA"/>
</dbReference>
<dbReference type="Proteomes" id="UP000000702">
    <property type="component" value="Unassembled WGS sequence"/>
</dbReference>
<evidence type="ECO:0000313" key="1">
    <source>
        <dbReference type="EMBL" id="CCD11824.1"/>
    </source>
</evidence>
<protein>
    <submittedName>
        <fullName evidence="1">WGS project CAEQ00000000 data, annotated contig 1113</fullName>
    </submittedName>
</protein>
<reference evidence="1 2" key="2">
    <citation type="journal article" date="2012" name="Proc. Natl. Acad. Sci. U.S.A.">
        <title>Antigenic diversity is generated by distinct evolutionary mechanisms in African trypanosome species.</title>
        <authorList>
            <person name="Jackson A.P."/>
            <person name="Berry A."/>
            <person name="Aslett M."/>
            <person name="Allison H.C."/>
            <person name="Burton P."/>
            <person name="Vavrova-Anderson J."/>
            <person name="Brown R."/>
            <person name="Browne H."/>
            <person name="Corton N."/>
            <person name="Hauser H."/>
            <person name="Gamble J."/>
            <person name="Gilderthorp R."/>
            <person name="Marcello L."/>
            <person name="McQuillan J."/>
            <person name="Otto T.D."/>
            <person name="Quail M.A."/>
            <person name="Sanders M.J."/>
            <person name="van Tonder A."/>
            <person name="Ginger M.L."/>
            <person name="Field M.C."/>
            <person name="Barry J.D."/>
            <person name="Hertz-Fowler C."/>
            <person name="Berriman M."/>
        </authorList>
    </citation>
    <scope>NUCLEOTIDE SEQUENCE [LARGE SCALE GENOMIC DNA]</scope>
    <source>
        <strain evidence="1 2">IL3000</strain>
    </source>
</reference>
<accession>F9W3U8</accession>
<comment type="caution">
    <text evidence="1">The sequence shown here is derived from an EMBL/GenBank/DDBJ whole genome shotgun (WGS) entry which is preliminary data.</text>
</comment>
<organism evidence="1 2">
    <name type="scientific">Trypanosoma congolense (strain IL3000)</name>
    <dbReference type="NCBI Taxonomy" id="1068625"/>
    <lineage>
        <taxon>Eukaryota</taxon>
        <taxon>Discoba</taxon>
        <taxon>Euglenozoa</taxon>
        <taxon>Kinetoplastea</taxon>
        <taxon>Metakinetoplastina</taxon>
        <taxon>Trypanosomatida</taxon>
        <taxon>Trypanosomatidae</taxon>
        <taxon>Trypanosoma</taxon>
        <taxon>Nannomonas</taxon>
    </lineage>
</organism>
<proteinExistence type="predicted"/>
<name>F9W3U8_TRYCI</name>